<keyword evidence="5" id="KW-1185">Reference proteome</keyword>
<evidence type="ECO:0000256" key="2">
    <source>
        <dbReference type="SAM" id="SignalP"/>
    </source>
</evidence>
<feature type="signal peptide" evidence="2">
    <location>
        <begin position="1"/>
        <end position="21"/>
    </location>
</feature>
<keyword evidence="2" id="KW-0732">Signal</keyword>
<evidence type="ECO:0000313" key="5">
    <source>
        <dbReference type="Proteomes" id="UP000237000"/>
    </source>
</evidence>
<dbReference type="AlphaFoldDB" id="A0A2P5FR25"/>
<evidence type="ECO:0000259" key="3">
    <source>
        <dbReference type="Pfam" id="PF14571"/>
    </source>
</evidence>
<accession>A0A2P5FR25</accession>
<keyword evidence="1" id="KW-1133">Transmembrane helix</keyword>
<dbReference type="OrthoDB" id="10490526at2759"/>
<dbReference type="Proteomes" id="UP000237000">
    <property type="component" value="Unassembled WGS sequence"/>
</dbReference>
<gene>
    <name evidence="4" type="ORF">TorRG33x02_040000</name>
</gene>
<evidence type="ECO:0000256" key="1">
    <source>
        <dbReference type="SAM" id="Phobius"/>
    </source>
</evidence>
<keyword evidence="1" id="KW-0472">Membrane</keyword>
<protein>
    <submittedName>
        <fullName evidence="4">Protein dehydration-induced 19, C-terminal</fullName>
    </submittedName>
</protein>
<dbReference type="InParanoid" id="A0A2P5FR25"/>
<name>A0A2P5FR25_TREOI</name>
<evidence type="ECO:0000313" key="4">
    <source>
        <dbReference type="EMBL" id="POO00222.1"/>
    </source>
</evidence>
<reference evidence="5" key="1">
    <citation type="submission" date="2016-06" db="EMBL/GenBank/DDBJ databases">
        <title>Parallel loss of symbiosis genes in relatives of nitrogen-fixing non-legume Parasponia.</title>
        <authorList>
            <person name="Van Velzen R."/>
            <person name="Holmer R."/>
            <person name="Bu F."/>
            <person name="Rutten L."/>
            <person name="Van Zeijl A."/>
            <person name="Liu W."/>
            <person name="Santuari L."/>
            <person name="Cao Q."/>
            <person name="Sharma T."/>
            <person name="Shen D."/>
            <person name="Roswanjaya Y."/>
            <person name="Wardhani T."/>
            <person name="Kalhor M.S."/>
            <person name="Jansen J."/>
            <person name="Van den Hoogen J."/>
            <person name="Gungor B."/>
            <person name="Hartog M."/>
            <person name="Hontelez J."/>
            <person name="Verver J."/>
            <person name="Yang W.-C."/>
            <person name="Schijlen E."/>
            <person name="Repin R."/>
            <person name="Schilthuizen M."/>
            <person name="Schranz E."/>
            <person name="Heidstra R."/>
            <person name="Miyata K."/>
            <person name="Fedorova E."/>
            <person name="Kohlen W."/>
            <person name="Bisseling T."/>
            <person name="Smit S."/>
            <person name="Geurts R."/>
        </authorList>
    </citation>
    <scope>NUCLEOTIDE SEQUENCE [LARGE SCALE GENOMIC DNA]</scope>
    <source>
        <strain evidence="5">cv. RG33-2</strain>
    </source>
</reference>
<comment type="caution">
    <text evidence="4">The sequence shown here is derived from an EMBL/GenBank/DDBJ whole genome shotgun (WGS) entry which is preliminary data.</text>
</comment>
<proteinExistence type="predicted"/>
<organism evidence="4 5">
    <name type="scientific">Trema orientale</name>
    <name type="common">Charcoal tree</name>
    <name type="synonym">Celtis orientalis</name>
    <dbReference type="NCBI Taxonomy" id="63057"/>
    <lineage>
        <taxon>Eukaryota</taxon>
        <taxon>Viridiplantae</taxon>
        <taxon>Streptophyta</taxon>
        <taxon>Embryophyta</taxon>
        <taxon>Tracheophyta</taxon>
        <taxon>Spermatophyta</taxon>
        <taxon>Magnoliopsida</taxon>
        <taxon>eudicotyledons</taxon>
        <taxon>Gunneridae</taxon>
        <taxon>Pentapetalae</taxon>
        <taxon>rosids</taxon>
        <taxon>fabids</taxon>
        <taxon>Rosales</taxon>
        <taxon>Cannabaceae</taxon>
        <taxon>Trema</taxon>
    </lineage>
</organism>
<dbReference type="Pfam" id="PF14571">
    <property type="entry name" value="Di19_C"/>
    <property type="match status" value="1"/>
</dbReference>
<dbReference type="EMBL" id="JXTC01000014">
    <property type="protein sequence ID" value="POO00222.1"/>
    <property type="molecule type" value="Genomic_DNA"/>
</dbReference>
<feature type="domain" description="Di19 C-terminal" evidence="3">
    <location>
        <begin position="11"/>
        <end position="55"/>
    </location>
</feature>
<feature type="chain" id="PRO_5015127304" evidence="2">
    <location>
        <begin position="22"/>
        <end position="84"/>
    </location>
</feature>
<keyword evidence="1" id="KW-0812">Transmembrane</keyword>
<dbReference type="InterPro" id="IPR027935">
    <property type="entry name" value="Di19_C"/>
</dbReference>
<feature type="transmembrane region" description="Helical" evidence="1">
    <location>
        <begin position="59"/>
        <end position="83"/>
    </location>
</feature>
<sequence>MRSSGGMFLNHLALLLGGGGGYGSNKASISNAATDPLLSSLLLNFYAPEAEESQTSYDVLFGALSGCQALDILMYMLFIFTLFM</sequence>